<reference evidence="2 3" key="1">
    <citation type="submission" date="2019-04" db="EMBL/GenBank/DDBJ databases">
        <title>Streptomyces piniterrae sp. nov., a heliquinomycin-producing actinomycete isolated from rhizosphere soil of Pinus yunnanensis.</title>
        <authorList>
            <person name="Zhuang X."/>
            <person name="Zhao J."/>
        </authorList>
    </citation>
    <scope>NUCLEOTIDE SEQUENCE [LARGE SCALE GENOMIC DNA]</scope>
    <source>
        <strain evidence="3">jys28</strain>
    </source>
</reference>
<protein>
    <submittedName>
        <fullName evidence="2">Uncharacterized protein</fullName>
    </submittedName>
</protein>
<accession>A0A4U0MKM6</accession>
<dbReference type="OrthoDB" id="3686201at2"/>
<comment type="caution">
    <text evidence="2">The sequence shown here is derived from an EMBL/GenBank/DDBJ whole genome shotgun (WGS) entry which is preliminary data.</text>
</comment>
<evidence type="ECO:0000313" key="2">
    <source>
        <dbReference type="EMBL" id="TJZ41210.1"/>
    </source>
</evidence>
<dbReference type="RefSeq" id="WP_136744945.1">
    <property type="nucleotide sequence ID" value="NZ_SUMB01000022.1"/>
</dbReference>
<feature type="compositionally biased region" description="Polar residues" evidence="1">
    <location>
        <begin position="1"/>
        <end position="10"/>
    </location>
</feature>
<dbReference type="Proteomes" id="UP000308697">
    <property type="component" value="Unassembled WGS sequence"/>
</dbReference>
<dbReference type="EMBL" id="SUMB01000022">
    <property type="protein sequence ID" value="TJZ41210.1"/>
    <property type="molecule type" value="Genomic_DNA"/>
</dbReference>
<sequence length="203" mass="22665">MTDWTPTTLVSVDEPGDRSGASDGHSRYGVYLSQRLGEFHDENPGTPLPTEEFTAAAWRVATPPVLTGYVSLRPDIEGIEAVWAENEEGIGSLAFKVSVPLWFSDLPADRRPRHPWQDWTTRYDIATRDDKYRRAWEPDLKPGRPAVLTVSNILISATGWDLPTPKHTEGRGLVEEAKQVVHEIARRVNQDAGPMVAQLLGDR</sequence>
<dbReference type="AlphaFoldDB" id="A0A4U0MKM6"/>
<gene>
    <name evidence="2" type="ORF">FCH28_37635</name>
</gene>
<evidence type="ECO:0000313" key="3">
    <source>
        <dbReference type="Proteomes" id="UP000308697"/>
    </source>
</evidence>
<organism evidence="2 3">
    <name type="scientific">Streptomyces piniterrae</name>
    <dbReference type="NCBI Taxonomy" id="2571125"/>
    <lineage>
        <taxon>Bacteria</taxon>
        <taxon>Bacillati</taxon>
        <taxon>Actinomycetota</taxon>
        <taxon>Actinomycetes</taxon>
        <taxon>Kitasatosporales</taxon>
        <taxon>Streptomycetaceae</taxon>
        <taxon>Streptomyces</taxon>
    </lineage>
</organism>
<name>A0A4U0MKM6_9ACTN</name>
<proteinExistence type="predicted"/>
<keyword evidence="3" id="KW-1185">Reference proteome</keyword>
<evidence type="ECO:0000256" key="1">
    <source>
        <dbReference type="SAM" id="MobiDB-lite"/>
    </source>
</evidence>
<feature type="region of interest" description="Disordered" evidence="1">
    <location>
        <begin position="1"/>
        <end position="25"/>
    </location>
</feature>